<dbReference type="InterPro" id="IPR029044">
    <property type="entry name" value="Nucleotide-diphossugar_trans"/>
</dbReference>
<reference evidence="1 2" key="1">
    <citation type="submission" date="2019-01" db="EMBL/GenBank/DDBJ databases">
        <title>Lacibacter sp. strain TTM-7.</title>
        <authorList>
            <person name="Chen W.-M."/>
        </authorList>
    </citation>
    <scope>NUCLEOTIDE SEQUENCE [LARGE SCALE GENOMIC DNA]</scope>
    <source>
        <strain evidence="1 2">TTM-7</strain>
    </source>
</reference>
<proteinExistence type="predicted"/>
<evidence type="ECO:0000313" key="1">
    <source>
        <dbReference type="EMBL" id="RXK57423.1"/>
    </source>
</evidence>
<protein>
    <recommendedName>
        <fullName evidence="3">Glycosyl transferase</fullName>
    </recommendedName>
</protein>
<dbReference type="Proteomes" id="UP000290204">
    <property type="component" value="Unassembled WGS sequence"/>
</dbReference>
<sequence>MIGRTIRYITETTAKRKKLSFLDQFIPSWLNTVQQTTDFNVVSFSGSKQFADQLYSIASFYRNVGVPSSWIVYNDGSYKSNELAVLRSINRVQVCDIQIKEGGLPISCFKQYPTLLKVELLRQLNDFSQPVLFTDSDILFYKQFKEYSQKFAKSNWYIVDEGKGYFDPAFELPLNEQPLNFGFLVLNKPADWDFIFNYLSNQIENGKLHYWSDQTAAHLLAQREQFKVMPVELFVVGGKDSFKLSHCVNYNEIALRHFVGPVRHKMWQYSWKKVLGLKP</sequence>
<evidence type="ECO:0008006" key="3">
    <source>
        <dbReference type="Google" id="ProtNLM"/>
    </source>
</evidence>
<accession>A0A4Q1CD42</accession>
<dbReference type="RefSeq" id="WP_129132943.1">
    <property type="nucleotide sequence ID" value="NZ_SDHW01000011.1"/>
</dbReference>
<name>A0A4Q1CD42_9BACT</name>
<organism evidence="1 2">
    <name type="scientific">Lacibacter luteus</name>
    <dbReference type="NCBI Taxonomy" id="2508719"/>
    <lineage>
        <taxon>Bacteria</taxon>
        <taxon>Pseudomonadati</taxon>
        <taxon>Bacteroidota</taxon>
        <taxon>Chitinophagia</taxon>
        <taxon>Chitinophagales</taxon>
        <taxon>Chitinophagaceae</taxon>
        <taxon>Lacibacter</taxon>
    </lineage>
</organism>
<dbReference type="EMBL" id="SDHW01000011">
    <property type="protein sequence ID" value="RXK57423.1"/>
    <property type="molecule type" value="Genomic_DNA"/>
</dbReference>
<evidence type="ECO:0000313" key="2">
    <source>
        <dbReference type="Proteomes" id="UP000290204"/>
    </source>
</evidence>
<dbReference type="SUPFAM" id="SSF53448">
    <property type="entry name" value="Nucleotide-diphospho-sugar transferases"/>
    <property type="match status" value="1"/>
</dbReference>
<dbReference type="Gene3D" id="3.90.550.10">
    <property type="entry name" value="Spore Coat Polysaccharide Biosynthesis Protein SpsA, Chain A"/>
    <property type="match status" value="1"/>
</dbReference>
<comment type="caution">
    <text evidence="1">The sequence shown here is derived from an EMBL/GenBank/DDBJ whole genome shotgun (WGS) entry which is preliminary data.</text>
</comment>
<dbReference type="OrthoDB" id="1316972at2"/>
<gene>
    <name evidence="1" type="ORF">ESA94_21050</name>
</gene>
<keyword evidence="2" id="KW-1185">Reference proteome</keyword>
<dbReference type="AlphaFoldDB" id="A0A4Q1CD42"/>